<dbReference type="AlphaFoldDB" id="A0ABD6C7I9"/>
<sequence>MEEAAAVRRAALEAVDDVDPARLFERIEQRVEAGSMAPGALTLLSAAAVDDAIGSEGIDDRAAGVQLIYEGLRLTRALAHESPWDTGESTGAWQAVPVTADRPDSDGKSRRAAAADVDVLVADILVARGFYLLARTEAADAAVSVVRSFGRDQTVRRETADPTLDHNLETDVLELAVVAGTTAAGGSAPVHLREFVTDLADAGTGLPPADAVLTEAVRDRLDGLVGTDASPTGEARTSADH</sequence>
<dbReference type="Proteomes" id="UP001597119">
    <property type="component" value="Unassembled WGS sequence"/>
</dbReference>
<dbReference type="InterPro" id="IPR055538">
    <property type="entry name" value="DUF7114"/>
</dbReference>
<dbReference type="Pfam" id="PF23426">
    <property type="entry name" value="DUF7114"/>
    <property type="match status" value="1"/>
</dbReference>
<name>A0ABD6C7I9_9EURY</name>
<protein>
    <submittedName>
        <fullName evidence="1">Uncharacterized protein</fullName>
    </submittedName>
</protein>
<dbReference type="RefSeq" id="WP_247376689.1">
    <property type="nucleotide sequence ID" value="NZ_JALLGV010000003.1"/>
</dbReference>
<organism evidence="1 2">
    <name type="scientific">Halorientalis brevis</name>
    <dbReference type="NCBI Taxonomy" id="1126241"/>
    <lineage>
        <taxon>Archaea</taxon>
        <taxon>Methanobacteriati</taxon>
        <taxon>Methanobacteriota</taxon>
        <taxon>Stenosarchaea group</taxon>
        <taxon>Halobacteria</taxon>
        <taxon>Halobacteriales</taxon>
        <taxon>Haloarculaceae</taxon>
        <taxon>Halorientalis</taxon>
    </lineage>
</organism>
<dbReference type="EMBL" id="JBHUDJ010000001">
    <property type="protein sequence ID" value="MFD1586014.1"/>
    <property type="molecule type" value="Genomic_DNA"/>
</dbReference>
<evidence type="ECO:0000313" key="1">
    <source>
        <dbReference type="EMBL" id="MFD1586014.1"/>
    </source>
</evidence>
<gene>
    <name evidence="1" type="ORF">ACFR9U_03395</name>
</gene>
<comment type="caution">
    <text evidence="1">The sequence shown here is derived from an EMBL/GenBank/DDBJ whole genome shotgun (WGS) entry which is preliminary data.</text>
</comment>
<proteinExistence type="predicted"/>
<keyword evidence="2" id="KW-1185">Reference proteome</keyword>
<accession>A0ABD6C7I9</accession>
<evidence type="ECO:0000313" key="2">
    <source>
        <dbReference type="Proteomes" id="UP001597119"/>
    </source>
</evidence>
<reference evidence="1 2" key="1">
    <citation type="journal article" date="2019" name="Int. J. Syst. Evol. Microbiol.">
        <title>The Global Catalogue of Microorganisms (GCM) 10K type strain sequencing project: providing services to taxonomists for standard genome sequencing and annotation.</title>
        <authorList>
            <consortium name="The Broad Institute Genomics Platform"/>
            <consortium name="The Broad Institute Genome Sequencing Center for Infectious Disease"/>
            <person name="Wu L."/>
            <person name="Ma J."/>
        </authorList>
    </citation>
    <scope>NUCLEOTIDE SEQUENCE [LARGE SCALE GENOMIC DNA]</scope>
    <source>
        <strain evidence="1 2">CGMCC 1.12125</strain>
    </source>
</reference>